<proteinExistence type="predicted"/>
<evidence type="ECO:0000313" key="2">
    <source>
        <dbReference type="EMBL" id="TQV80319.1"/>
    </source>
</evidence>
<feature type="compositionally biased region" description="Polar residues" evidence="1">
    <location>
        <begin position="118"/>
        <end position="127"/>
    </location>
</feature>
<dbReference type="RefSeq" id="WP_142896032.1">
    <property type="nucleotide sequence ID" value="NZ_ML660054.1"/>
</dbReference>
<dbReference type="AlphaFoldDB" id="A0A545TSX1"/>
<organism evidence="2 3">
    <name type="scientific">Denitrobaculum tricleocarpae</name>
    <dbReference type="NCBI Taxonomy" id="2591009"/>
    <lineage>
        <taxon>Bacteria</taxon>
        <taxon>Pseudomonadati</taxon>
        <taxon>Pseudomonadota</taxon>
        <taxon>Alphaproteobacteria</taxon>
        <taxon>Rhodospirillales</taxon>
        <taxon>Rhodospirillaceae</taxon>
        <taxon>Denitrobaculum</taxon>
    </lineage>
</organism>
<feature type="region of interest" description="Disordered" evidence="1">
    <location>
        <begin position="102"/>
        <end position="127"/>
    </location>
</feature>
<sequence>MARRAFNNAMREFSPGGKRAYAISGKAQTREVPFLYAEQIAAQQANAFDPGAAGGGAGTPAALAPGSASGIGGAAPADIGLDGYLGEAVPDDFFFEEDYGYRPRVDEGRGGPDHASEDSQGFRSQGTLSDLDKDILSALGQVPGFGLATNITRAADYFGVPGVIGPTNPQSFGLPGTPQFSKNMRDMRDREERARFMREIQEIADGTRDTIGDYSIGDHDFGPPAGSFDTGYDHPNAPEPSPATGGYGIGGYAVGGGLSYGGQTGSSFGGGGGGGIGGGGSPSGGSGGFGGQAGEGAGSGNNAGGGRGDSPGYHEGGYVSEDLIPGELRGDVETFLQEHEQVLTADATDILGPGFAEGVNMMAKLQKRRQAQGL</sequence>
<protein>
    <submittedName>
        <fullName evidence="2">Uncharacterized protein</fullName>
    </submittedName>
</protein>
<evidence type="ECO:0000256" key="1">
    <source>
        <dbReference type="SAM" id="MobiDB-lite"/>
    </source>
</evidence>
<feature type="region of interest" description="Disordered" evidence="1">
    <location>
        <begin position="219"/>
        <end position="244"/>
    </location>
</feature>
<name>A0A545TSX1_9PROT</name>
<dbReference type="Proteomes" id="UP000315252">
    <property type="component" value="Unassembled WGS sequence"/>
</dbReference>
<evidence type="ECO:0000313" key="3">
    <source>
        <dbReference type="Proteomes" id="UP000315252"/>
    </source>
</evidence>
<comment type="caution">
    <text evidence="2">The sequence shown here is derived from an EMBL/GenBank/DDBJ whole genome shotgun (WGS) entry which is preliminary data.</text>
</comment>
<feature type="region of interest" description="Disordered" evidence="1">
    <location>
        <begin position="271"/>
        <end position="321"/>
    </location>
</feature>
<accession>A0A545TSX1</accession>
<dbReference type="EMBL" id="VHSH01000003">
    <property type="protein sequence ID" value="TQV80319.1"/>
    <property type="molecule type" value="Genomic_DNA"/>
</dbReference>
<feature type="compositionally biased region" description="Basic and acidic residues" evidence="1">
    <location>
        <begin position="102"/>
        <end position="117"/>
    </location>
</feature>
<gene>
    <name evidence="2" type="ORF">FKG95_08985</name>
</gene>
<feature type="compositionally biased region" description="Gly residues" evidence="1">
    <location>
        <begin position="271"/>
        <end position="309"/>
    </location>
</feature>
<keyword evidence="3" id="KW-1185">Reference proteome</keyword>
<reference evidence="2 3" key="1">
    <citation type="submission" date="2019-06" db="EMBL/GenBank/DDBJ databases">
        <title>Whole genome sequence for Rhodospirillaceae sp. R148.</title>
        <authorList>
            <person name="Wang G."/>
        </authorList>
    </citation>
    <scope>NUCLEOTIDE SEQUENCE [LARGE SCALE GENOMIC DNA]</scope>
    <source>
        <strain evidence="2 3">R148</strain>
    </source>
</reference>